<reference evidence="6" key="1">
    <citation type="journal article" date="2019" name="Int. J. Syst. Evol. Microbiol.">
        <title>The Global Catalogue of Microorganisms (GCM) 10K type strain sequencing project: providing services to taxonomists for standard genome sequencing and annotation.</title>
        <authorList>
            <consortium name="The Broad Institute Genomics Platform"/>
            <consortium name="The Broad Institute Genome Sequencing Center for Infectious Disease"/>
            <person name="Wu L."/>
            <person name="Ma J."/>
        </authorList>
    </citation>
    <scope>NUCLEOTIDE SEQUENCE [LARGE SCALE GENOMIC DNA]</scope>
    <source>
        <strain evidence="6">JCM 17979</strain>
    </source>
</reference>
<dbReference type="InterPro" id="IPR050097">
    <property type="entry name" value="Ferredoxin-NADP_redctase_2"/>
</dbReference>
<name>A0ABP9AA80_9PSEU</name>
<gene>
    <name evidence="5" type="primary">trxB_1</name>
    <name evidence="5" type="ORF">GCM10023200_07990</name>
</gene>
<evidence type="ECO:0000313" key="6">
    <source>
        <dbReference type="Proteomes" id="UP001500928"/>
    </source>
</evidence>
<comment type="caution">
    <text evidence="5">The sequence shown here is derived from an EMBL/GenBank/DDBJ whole genome shotgun (WGS) entry which is preliminary data.</text>
</comment>
<keyword evidence="1" id="KW-0285">Flavoprotein</keyword>
<organism evidence="5 6">
    <name type="scientific">Actinomycetospora chlora</name>
    <dbReference type="NCBI Taxonomy" id="663608"/>
    <lineage>
        <taxon>Bacteria</taxon>
        <taxon>Bacillati</taxon>
        <taxon>Actinomycetota</taxon>
        <taxon>Actinomycetes</taxon>
        <taxon>Pseudonocardiales</taxon>
        <taxon>Pseudonocardiaceae</taxon>
        <taxon>Actinomycetospora</taxon>
    </lineage>
</organism>
<sequence length="277" mass="27740">MMWDVVVIGAGIAGLTAARACADRGLRVVAHDALAPGGQLINLGTLADWPGPATTGPDLMGALLTDVVDRGVEIAYGEVTGLGAGPGTEVVTVEAADGPATARAVVVATGCTPGRLDVPDADAWEGRGVSHCATCDGPLHAGREVVVVGDDEWTAYEALELAGIAKQVTLVSTAPAWPASLGRRLDDAVDVRRAGVAALSGDGTLGAVHLTDGEVLDASGVFVYTHAEPRSALLDGLPAGVPVWSAGDVTGGPRSLLTAAADGRRAGLAVVAHLEEA</sequence>
<evidence type="ECO:0000256" key="3">
    <source>
        <dbReference type="ARBA" id="ARBA00048132"/>
    </source>
</evidence>
<dbReference type="EMBL" id="BAABHO010000004">
    <property type="protein sequence ID" value="GAA4777523.1"/>
    <property type="molecule type" value="Genomic_DNA"/>
</dbReference>
<evidence type="ECO:0000256" key="1">
    <source>
        <dbReference type="ARBA" id="ARBA00022630"/>
    </source>
</evidence>
<dbReference type="PANTHER" id="PTHR48105">
    <property type="entry name" value="THIOREDOXIN REDUCTASE 1-RELATED-RELATED"/>
    <property type="match status" value="1"/>
</dbReference>
<dbReference type="InterPro" id="IPR036188">
    <property type="entry name" value="FAD/NAD-bd_sf"/>
</dbReference>
<dbReference type="RefSeq" id="WP_345411122.1">
    <property type="nucleotide sequence ID" value="NZ_BAABHO010000004.1"/>
</dbReference>
<proteinExistence type="predicted"/>
<evidence type="ECO:0000256" key="2">
    <source>
        <dbReference type="ARBA" id="ARBA00023002"/>
    </source>
</evidence>
<feature type="domain" description="FAD/NAD(P)-binding" evidence="4">
    <location>
        <begin position="4"/>
        <end position="243"/>
    </location>
</feature>
<dbReference type="PRINTS" id="PR00368">
    <property type="entry name" value="FADPNR"/>
</dbReference>
<evidence type="ECO:0000313" key="5">
    <source>
        <dbReference type="EMBL" id="GAA4777523.1"/>
    </source>
</evidence>
<dbReference type="PRINTS" id="PR00469">
    <property type="entry name" value="PNDRDTASEII"/>
</dbReference>
<accession>A0ABP9AA80</accession>
<protein>
    <submittedName>
        <fullName evidence="5">Thioredoxin-disulfide reductase</fullName>
    </submittedName>
</protein>
<comment type="catalytic activity">
    <reaction evidence="3">
        <text>[thioredoxin]-dithiol + NADP(+) = [thioredoxin]-disulfide + NADPH + H(+)</text>
        <dbReference type="Rhea" id="RHEA:20345"/>
        <dbReference type="Rhea" id="RHEA-COMP:10698"/>
        <dbReference type="Rhea" id="RHEA-COMP:10700"/>
        <dbReference type="ChEBI" id="CHEBI:15378"/>
        <dbReference type="ChEBI" id="CHEBI:29950"/>
        <dbReference type="ChEBI" id="CHEBI:50058"/>
        <dbReference type="ChEBI" id="CHEBI:57783"/>
        <dbReference type="ChEBI" id="CHEBI:58349"/>
        <dbReference type="EC" id="1.8.1.9"/>
    </reaction>
</comment>
<dbReference type="Gene3D" id="3.50.50.60">
    <property type="entry name" value="FAD/NAD(P)-binding domain"/>
    <property type="match status" value="2"/>
</dbReference>
<keyword evidence="2" id="KW-0560">Oxidoreductase</keyword>
<dbReference type="Proteomes" id="UP001500928">
    <property type="component" value="Unassembled WGS sequence"/>
</dbReference>
<dbReference type="InterPro" id="IPR023753">
    <property type="entry name" value="FAD/NAD-binding_dom"/>
</dbReference>
<keyword evidence="6" id="KW-1185">Reference proteome</keyword>
<dbReference type="SUPFAM" id="SSF51905">
    <property type="entry name" value="FAD/NAD(P)-binding domain"/>
    <property type="match status" value="2"/>
</dbReference>
<dbReference type="Pfam" id="PF07992">
    <property type="entry name" value="Pyr_redox_2"/>
    <property type="match status" value="1"/>
</dbReference>
<evidence type="ECO:0000259" key="4">
    <source>
        <dbReference type="Pfam" id="PF07992"/>
    </source>
</evidence>